<dbReference type="EMBL" id="JAGKON010000013">
    <property type="protein sequence ID" value="MBQ0600933.1"/>
    <property type="molecule type" value="Genomic_DNA"/>
</dbReference>
<keyword evidence="2" id="KW-1185">Reference proteome</keyword>
<name>A0AAP2BJX0_KLEOX</name>
<reference evidence="1 2" key="1">
    <citation type="submission" date="2021-03" db="EMBL/GenBank/DDBJ databases">
        <authorList>
            <person name="Stanton E."/>
        </authorList>
    </citation>
    <scope>NUCLEOTIDE SEQUENCE [LARGE SCALE GENOMIC DNA]</scope>
    <source>
        <strain evidence="1 2">2020EL-00037</strain>
    </source>
</reference>
<evidence type="ECO:0000313" key="1">
    <source>
        <dbReference type="EMBL" id="MBQ0600933.1"/>
    </source>
</evidence>
<dbReference type="AlphaFoldDB" id="A0AAP2BJX0"/>
<evidence type="ECO:0000313" key="2">
    <source>
        <dbReference type="Proteomes" id="UP000673434"/>
    </source>
</evidence>
<dbReference type="RefSeq" id="WP_210846334.1">
    <property type="nucleotide sequence ID" value="NZ_JAGKON010000013.1"/>
</dbReference>
<proteinExistence type="predicted"/>
<accession>A0AAP2BJX0</accession>
<gene>
    <name evidence="1" type="ORF">J7S78_14130</name>
</gene>
<sequence>MTESIISDTQISVGDVINSLPDCWKNTPRIMNPLRAKLNNGAVSMLVDIDEQSISFMVFISEKKLHRSESIELSKNTFSLYGAREVIRKITPLVDEWNKAASEIEDKIAAAKDVFMDIISMAKTFGIAVIPSMIVNSFHFKNAGDKHYGEIAECGDGNYRLVLNKLNDEEVKSILALITGNNLNPV</sequence>
<dbReference type="Proteomes" id="UP000673434">
    <property type="component" value="Unassembled WGS sequence"/>
</dbReference>
<protein>
    <submittedName>
        <fullName evidence="1">Uncharacterized protein</fullName>
    </submittedName>
</protein>
<organism evidence="1 2">
    <name type="scientific">Klebsiella oxytoca</name>
    <dbReference type="NCBI Taxonomy" id="571"/>
    <lineage>
        <taxon>Bacteria</taxon>
        <taxon>Pseudomonadati</taxon>
        <taxon>Pseudomonadota</taxon>
        <taxon>Gammaproteobacteria</taxon>
        <taxon>Enterobacterales</taxon>
        <taxon>Enterobacteriaceae</taxon>
        <taxon>Klebsiella/Raoultella group</taxon>
        <taxon>Klebsiella</taxon>
    </lineage>
</organism>
<comment type="caution">
    <text evidence="1">The sequence shown here is derived from an EMBL/GenBank/DDBJ whole genome shotgun (WGS) entry which is preliminary data.</text>
</comment>